<evidence type="ECO:0008006" key="3">
    <source>
        <dbReference type="Google" id="ProtNLM"/>
    </source>
</evidence>
<evidence type="ECO:0000313" key="2">
    <source>
        <dbReference type="Proteomes" id="UP000264330"/>
    </source>
</evidence>
<dbReference type="Gene3D" id="3.10.490.10">
    <property type="entry name" value="Gamma-glutamyl cyclotransferase-like"/>
    <property type="match status" value="1"/>
</dbReference>
<sequence length="214" mass="24912">MRNFERVWYACYGSNLMEDRFLCYINGGTPKGAKRNYIGCRDKALPKAKDSFLIPHQLYFAKSAKTWSGGAAAFVKPKQNKEVKTFGKIYSISQNQFIDLVKQEIDTEKELEINLEKTIERGYLDLKSNAWYNRILFLGYHKEMPVFSFTNAEFLKNEINTPHPDYLEKIIAGLRETYQLTPVEIMTYLKDKEGILERPITKDLKKLINDTLSE</sequence>
<protein>
    <recommendedName>
        <fullName evidence="3">Histone deacetylase</fullName>
    </recommendedName>
</protein>
<dbReference type="Proteomes" id="UP000264330">
    <property type="component" value="Unassembled WGS sequence"/>
</dbReference>
<name>A0A3D5IX42_9FLAO</name>
<gene>
    <name evidence="1" type="ORF">DGQ38_00975</name>
</gene>
<organism evidence="1 2">
    <name type="scientific">Zunongwangia profunda</name>
    <dbReference type="NCBI Taxonomy" id="398743"/>
    <lineage>
        <taxon>Bacteria</taxon>
        <taxon>Pseudomonadati</taxon>
        <taxon>Bacteroidota</taxon>
        <taxon>Flavobacteriia</taxon>
        <taxon>Flavobacteriales</taxon>
        <taxon>Flavobacteriaceae</taxon>
        <taxon>Zunongwangia</taxon>
    </lineage>
</organism>
<proteinExistence type="predicted"/>
<evidence type="ECO:0000313" key="1">
    <source>
        <dbReference type="EMBL" id="HCV79610.1"/>
    </source>
</evidence>
<comment type="caution">
    <text evidence="1">The sequence shown here is derived from an EMBL/GenBank/DDBJ whole genome shotgun (WGS) entry which is preliminary data.</text>
</comment>
<dbReference type="EMBL" id="DPMF01000018">
    <property type="protein sequence ID" value="HCV79610.1"/>
    <property type="molecule type" value="Genomic_DNA"/>
</dbReference>
<accession>A0A3D5IX42</accession>
<dbReference type="AlphaFoldDB" id="A0A3D5IX42"/>
<reference evidence="1 2" key="1">
    <citation type="journal article" date="2018" name="Nat. Biotechnol.">
        <title>A standardized bacterial taxonomy based on genome phylogeny substantially revises the tree of life.</title>
        <authorList>
            <person name="Parks D.H."/>
            <person name="Chuvochina M."/>
            <person name="Waite D.W."/>
            <person name="Rinke C."/>
            <person name="Skarshewski A."/>
            <person name="Chaumeil P.A."/>
            <person name="Hugenholtz P."/>
        </authorList>
    </citation>
    <scope>NUCLEOTIDE SEQUENCE [LARGE SCALE GENOMIC DNA]</scope>
    <source>
        <strain evidence="1">UBA9359</strain>
    </source>
</reference>
<dbReference type="RefSeq" id="WP_272957393.1">
    <property type="nucleotide sequence ID" value="NZ_CAJXAW010000014.1"/>
</dbReference>